<dbReference type="InterPro" id="IPR009752">
    <property type="entry name" value="Phage_Mu_GpJ"/>
</dbReference>
<dbReference type="EMBL" id="CP013389">
    <property type="protein sequence ID" value="AOJ08658.1"/>
    <property type="molecule type" value="Genomic_DNA"/>
</dbReference>
<gene>
    <name evidence="1" type="ORF">WS71_14635</name>
</gene>
<dbReference type="Proteomes" id="UP000067711">
    <property type="component" value="Chromosome 1"/>
</dbReference>
<organism evidence="1 2">
    <name type="scientific">Burkholderia mayonis</name>
    <dbReference type="NCBI Taxonomy" id="1385591"/>
    <lineage>
        <taxon>Bacteria</taxon>
        <taxon>Pseudomonadati</taxon>
        <taxon>Pseudomonadota</taxon>
        <taxon>Betaproteobacteria</taxon>
        <taxon>Burkholderiales</taxon>
        <taxon>Burkholderiaceae</taxon>
        <taxon>Burkholderia</taxon>
        <taxon>pseudomallei group</taxon>
    </lineage>
</organism>
<reference evidence="1 2" key="1">
    <citation type="submission" date="2015-12" db="EMBL/GenBank/DDBJ databases">
        <title>Diversity of Burkholderia near neighbor genomes.</title>
        <authorList>
            <person name="Sahl J."/>
            <person name="Wagner D."/>
            <person name="Keim P."/>
        </authorList>
    </citation>
    <scope>NUCLEOTIDE SEQUENCE [LARGE SCALE GENOMIC DNA]</scope>
    <source>
        <strain evidence="1 2">BDU8</strain>
    </source>
</reference>
<name>A0A1B4FYC1_9BURK</name>
<dbReference type="RefSeq" id="WP_066484114.1">
    <property type="nucleotide sequence ID" value="NZ_CP013389.1"/>
</dbReference>
<evidence type="ECO:0000313" key="1">
    <source>
        <dbReference type="EMBL" id="AOJ08658.1"/>
    </source>
</evidence>
<accession>A0A1B4FYC1</accession>
<dbReference type="AlphaFoldDB" id="A0A1B4FYC1"/>
<evidence type="ECO:0008006" key="3">
    <source>
        <dbReference type="Google" id="ProtNLM"/>
    </source>
</evidence>
<dbReference type="Pfam" id="PF07030">
    <property type="entry name" value="Phage_Mu_Gp36"/>
    <property type="match status" value="1"/>
</dbReference>
<protein>
    <recommendedName>
        <fullName evidence="3">DUF1320 domain-containing protein</fullName>
    </recommendedName>
</protein>
<evidence type="ECO:0000313" key="2">
    <source>
        <dbReference type="Proteomes" id="UP000067711"/>
    </source>
</evidence>
<sequence length="137" mass="14918">MYATVEFMIGRFGQREAISLSDRERTGDVNAVVLSDALDEASAEIDTYLAGRYALPLDPQPKMLAGVCCDIARYRLCGGETVMTDEIDKRYKAAIAFLKLVATGDVTLGATTTGSIPQPDNSVQFVTGTRVFSRENR</sequence>
<proteinExistence type="predicted"/>